<sequence length="144" mass="16909">MRRLSNTTMANETLKKEAWYRMMLTDLSSSVVDEFMETGKCHYTSNYFQGENILVTEEIEAIIKTAEKKYCFLVYYVTENKTADGQRFLSLFYVGRDTSDWLYCHRDLESYRQYVYVVNTTNPAFSEFGMIQFDPILGSLLRTA</sequence>
<comment type="caution">
    <text evidence="1">The sequence shown here is derived from an EMBL/GenBank/DDBJ whole genome shotgun (WGS) entry which is preliminary data.</text>
</comment>
<dbReference type="EMBL" id="JAREWH010000017">
    <property type="protein sequence ID" value="MDN3193449.1"/>
    <property type="molecule type" value="Genomic_DNA"/>
</dbReference>
<evidence type="ECO:0000313" key="1">
    <source>
        <dbReference type="EMBL" id="MDN3193449.1"/>
    </source>
</evidence>
<reference evidence="1" key="1">
    <citation type="journal article" date="2023" name="Pathogens">
        <title>Prevalence of Enterococcus spp. and the Whole-Genome Characteristics of Enterococcus faecium and Enterococcus faecalis Strains Isolated from Free-Living Birds in Poland.</title>
        <authorList>
            <person name="Kwit R."/>
            <person name="Zajac M."/>
            <person name="Smialowska-Weglinska A."/>
            <person name="Skarzynska M."/>
            <person name="Bomba A."/>
            <person name="Lalak A."/>
            <person name="Skrzypiec E."/>
            <person name="Wojdat D."/>
            <person name="Koza W."/>
            <person name="Mikos-Wojewoda E."/>
            <person name="Pasim P."/>
            <person name="Skora M."/>
            <person name="Polak M."/>
            <person name="Wiacek J."/>
            <person name="Wasyl D."/>
        </authorList>
    </citation>
    <scope>NUCLEOTIDE SEQUENCE</scope>
    <source>
        <strain evidence="1">691B_2</strain>
    </source>
</reference>
<reference evidence="1" key="2">
    <citation type="submission" date="2023-03" db="EMBL/GenBank/DDBJ databases">
        <authorList>
            <person name="Zajac M."/>
            <person name="Kwit R."/>
            <person name="Wasyl D."/>
        </authorList>
    </citation>
    <scope>NUCLEOTIDE SEQUENCE</scope>
    <source>
        <strain evidence="1">691B_2</strain>
    </source>
</reference>
<protein>
    <recommendedName>
        <fullName evidence="3">PcfR</fullName>
    </recommendedName>
</protein>
<dbReference type="AlphaFoldDB" id="A0AAW7KI48"/>
<accession>A0AAW7KI48</accession>
<evidence type="ECO:0000313" key="2">
    <source>
        <dbReference type="Proteomes" id="UP001173174"/>
    </source>
</evidence>
<dbReference type="RefSeq" id="WP_239660241.1">
    <property type="nucleotide sequence ID" value="NZ_CP175029.1"/>
</dbReference>
<organism evidence="1 2">
    <name type="scientific">Enterococcus faecalis</name>
    <name type="common">Streptococcus faecalis</name>
    <dbReference type="NCBI Taxonomy" id="1351"/>
    <lineage>
        <taxon>Bacteria</taxon>
        <taxon>Bacillati</taxon>
        <taxon>Bacillota</taxon>
        <taxon>Bacilli</taxon>
        <taxon>Lactobacillales</taxon>
        <taxon>Enterococcaceae</taxon>
        <taxon>Enterococcus</taxon>
    </lineage>
</organism>
<name>A0AAW7KI48_ENTFL</name>
<proteinExistence type="predicted"/>
<gene>
    <name evidence="1" type="ORF">P0E79_13205</name>
</gene>
<evidence type="ECO:0008006" key="3">
    <source>
        <dbReference type="Google" id="ProtNLM"/>
    </source>
</evidence>
<dbReference type="Proteomes" id="UP001173174">
    <property type="component" value="Unassembled WGS sequence"/>
</dbReference>